<accession>A0A175D161</accession>
<organism evidence="1">
    <name type="scientific">Klebsiella pneumoniae</name>
    <dbReference type="NCBI Taxonomy" id="573"/>
    <lineage>
        <taxon>Bacteria</taxon>
        <taxon>Pseudomonadati</taxon>
        <taxon>Pseudomonadota</taxon>
        <taxon>Gammaproteobacteria</taxon>
        <taxon>Enterobacterales</taxon>
        <taxon>Enterobacteriaceae</taxon>
        <taxon>Klebsiella/Raoultella group</taxon>
        <taxon>Klebsiella</taxon>
        <taxon>Klebsiella pneumoniae complex</taxon>
    </lineage>
</organism>
<reference evidence="1" key="1">
    <citation type="journal article" date="2016" name="J. Antimicrob. Chemother.">
        <title>Characterization of KPC-encoding plasmids from two endemic settings, Greece and Italy.</title>
        <authorList>
            <person name="Di Pilato V."/>
            <person name="Papagiannitsis K."/>
            <person name="Giani T."/>
            <person name="Giakkoupi P."/>
            <person name="Riccobono E."/>
            <person name="Miriagou V."/>
            <person name="Vatopoulos A."/>
            <person name="Rossolini G.M."/>
        </authorList>
    </citation>
    <scope>NUCLEOTIDE SEQUENCE [LARGE SCALE GENOMIC DNA]</scope>
    <source>
        <strain evidence="1">12C73</strain>
        <plasmid evidence="1">pIT-12C73</plasmid>
    </source>
</reference>
<name>A0A175D161_KLEPN</name>
<geneLocation type="plasmid" evidence="1">
    <name>pIT-12C73</name>
</geneLocation>
<dbReference type="AlphaFoldDB" id="A0A175D161"/>
<dbReference type="EMBL" id="LT009689">
    <property type="protein sequence ID" value="CVI25882.1"/>
    <property type="molecule type" value="Genomic_DNA"/>
</dbReference>
<proteinExistence type="predicted"/>
<evidence type="ECO:0000313" key="1">
    <source>
        <dbReference type="EMBL" id="CVI25882.1"/>
    </source>
</evidence>
<gene>
    <name evidence="1" type="primary">hypothetical protein</name>
</gene>
<protein>
    <submittedName>
        <fullName evidence="1">Uncharacterized protein</fullName>
    </submittedName>
</protein>
<keyword evidence="1" id="KW-0614">Plasmid</keyword>
<sequence length="44" mass="5200">MKFRLSSAILKHLLCFSKVLDYLFLGQHRGYFEEKIGFNYSLEG</sequence>